<organism evidence="2 3">
    <name type="scientific">Cronobacter phage vB_CsaM_GAP32</name>
    <dbReference type="NCBI Taxonomy" id="1141136"/>
    <lineage>
        <taxon>Viruses</taxon>
        <taxon>Duplodnaviria</taxon>
        <taxon>Heunggongvirae</taxon>
        <taxon>Uroviricota</taxon>
        <taxon>Caudoviricetes</taxon>
        <taxon>Mimasvirus</taxon>
        <taxon>Mimasvirus GAP32</taxon>
    </lineage>
</organism>
<evidence type="ECO:0000313" key="2">
    <source>
        <dbReference type="EMBL" id="AFC21960.1"/>
    </source>
</evidence>
<keyword evidence="1" id="KW-1133">Transmembrane helix</keyword>
<dbReference type="KEGG" id="vg:13994251"/>
<keyword evidence="1" id="KW-0472">Membrane</keyword>
<evidence type="ECO:0000256" key="1">
    <source>
        <dbReference type="SAM" id="Phobius"/>
    </source>
</evidence>
<feature type="transmembrane region" description="Helical" evidence="1">
    <location>
        <begin position="36"/>
        <end position="57"/>
    </location>
</feature>
<evidence type="ECO:0000313" key="3">
    <source>
        <dbReference type="Proteomes" id="UP000000457"/>
    </source>
</evidence>
<dbReference type="EMBL" id="JN882285">
    <property type="protein sequence ID" value="AFC21960.1"/>
    <property type="molecule type" value="Genomic_DNA"/>
</dbReference>
<dbReference type="RefSeq" id="YP_006987615.1">
    <property type="nucleotide sequence ID" value="NC_019401.1"/>
</dbReference>
<name>K4F9R3_9CAUD</name>
<gene>
    <name evidence="2" type="ORF">GAP32_501</name>
</gene>
<proteinExistence type="predicted"/>
<sequence>MTATQRQDLCFFGGLAIAVLILLIGAVLTVLYNKEWILPVTGIIAIALSFLYIELILKFVKVKLK</sequence>
<feature type="transmembrane region" description="Helical" evidence="1">
    <location>
        <begin position="9"/>
        <end position="30"/>
    </location>
</feature>
<protein>
    <submittedName>
        <fullName evidence="2">Putative membrane protein</fullName>
    </submittedName>
</protein>
<reference evidence="2 3" key="1">
    <citation type="journal article" date="2014" name="Virology">
        <title>Supersize me: Cronobacter sakazakii phage GAP32.</title>
        <authorList>
            <person name="Abbasifar R."/>
            <person name="Griffiths M.W."/>
            <person name="Sabour P.M."/>
            <person name="Ackermann H.-W."/>
            <person name="Vandersteegen K."/>
            <person name="Lavigne R."/>
            <person name="Noben J.-P."/>
            <person name="Villa A.A."/>
            <person name="Abbasifar A."/>
            <person name="Nash J.H.E."/>
            <person name="Kropinski A.M."/>
        </authorList>
    </citation>
    <scope>NUCLEOTIDE SEQUENCE [LARGE SCALE GENOMIC DNA]</scope>
    <source>
        <strain evidence="2">GAP-32</strain>
    </source>
</reference>
<accession>K4F9R3</accession>
<dbReference type="GeneID" id="13994251"/>
<keyword evidence="1" id="KW-0812">Transmembrane</keyword>
<keyword evidence="3" id="KW-1185">Reference proteome</keyword>
<dbReference type="Proteomes" id="UP000000457">
    <property type="component" value="Segment"/>
</dbReference>